<dbReference type="GO" id="GO:1904262">
    <property type="term" value="P:negative regulation of TORC1 signaling"/>
    <property type="evidence" value="ECO:0007669"/>
    <property type="project" value="TreeGrafter"/>
</dbReference>
<evidence type="ECO:0000313" key="6">
    <source>
        <dbReference type="Proteomes" id="UP000242188"/>
    </source>
</evidence>
<accession>A0A210QAC3</accession>
<dbReference type="Proteomes" id="UP000242188">
    <property type="component" value="Unassembled WGS sequence"/>
</dbReference>
<dbReference type="SUPFAM" id="SSF53335">
    <property type="entry name" value="S-adenosyl-L-methionine-dependent methyltransferases"/>
    <property type="match status" value="1"/>
</dbReference>
<comment type="caution">
    <text evidence="5">The sequence shown here is derived from an EMBL/GenBank/DDBJ whole genome shotgun (WGS) entry which is preliminary data.</text>
</comment>
<dbReference type="PANTHER" id="PTHR21008">
    <property type="entry name" value="S-ADENOSYLMETHIONINE SENSOR UPSTREAM OF MTORC1-RELATED"/>
    <property type="match status" value="1"/>
</dbReference>
<comment type="similarity">
    <text evidence="4">Belongs to the BMT2 family.</text>
</comment>
<name>A0A210QAC3_MIZYE</name>
<evidence type="ECO:0000256" key="1">
    <source>
        <dbReference type="ARBA" id="ARBA00022603"/>
    </source>
</evidence>
<dbReference type="OrthoDB" id="5954793at2759"/>
<dbReference type="EMBL" id="NEDP02004420">
    <property type="protein sequence ID" value="OWF45680.1"/>
    <property type="molecule type" value="Genomic_DNA"/>
</dbReference>
<feature type="binding site" evidence="4">
    <location>
        <position position="204"/>
    </location>
    <ligand>
        <name>S-adenosyl-L-methionine</name>
        <dbReference type="ChEBI" id="CHEBI:59789"/>
    </ligand>
</feature>
<gene>
    <name evidence="5" type="ORF">KP79_PYT11591</name>
</gene>
<evidence type="ECO:0000256" key="2">
    <source>
        <dbReference type="ARBA" id="ARBA00022679"/>
    </source>
</evidence>
<sequence>MATVEGREEHLRLAGIIKGLHADLRKKFKKCKDADDFEQIWKEHCEDTDTLRQYADAMHHLAKDHWTRLPETRIDWCRKTILEYFHGDGLKKALEKVARRTKVHQLRRLQNECLDQKKNDAFENRQTDGTGSNTSDKEVLCGDVATHDLQEVDVKKACSSDTDPLPVIATDIGVPFKGRIRLLDVGSCYNPFGAFDEFLSIGLDISPANSMVHRCDFLNLELTNPDPVGLSKDDPLGSLPDSVTELPRQSFHVVVFSLLLEYLPLASQRWTCCCHAHQLLAGNGLLVIVTPDSHKQHRNAAMIKSWRLAVESIGFVRWRYVKLDHIHCLAFRKLEVGEVRDKVVGPASPDMLYIPQDFHEDEEVGVTGHTDADNEDISKTFEELPSCCDSVESD</sequence>
<dbReference type="PANTHER" id="PTHR21008:SF0">
    <property type="entry name" value="S-ADENOSYLMETHIONINE SENSOR UPSTREAM OF MTORC1"/>
    <property type="match status" value="1"/>
</dbReference>
<protein>
    <recommendedName>
        <fullName evidence="4">S-adenosylmethionine sensor upstream of mTORC1</fullName>
    </recommendedName>
    <alternativeName>
        <fullName evidence="4">Probable methyltransferase BMT2 homolog</fullName>
        <ecNumber evidence="4">2.1.1.-</ecNumber>
    </alternativeName>
</protein>
<dbReference type="STRING" id="6573.A0A210QAC3"/>
<dbReference type="GO" id="GO:0008168">
    <property type="term" value="F:methyltransferase activity"/>
    <property type="evidence" value="ECO:0007669"/>
    <property type="project" value="UniProtKB-UniRule"/>
</dbReference>
<dbReference type="AlphaFoldDB" id="A0A210QAC3"/>
<dbReference type="Gene3D" id="3.40.50.150">
    <property type="entry name" value="Vaccinia Virus protein VP39"/>
    <property type="match status" value="1"/>
</dbReference>
<proteinExistence type="inferred from homology"/>
<keyword evidence="3 4" id="KW-0949">S-adenosyl-L-methionine</keyword>
<evidence type="ECO:0000256" key="4">
    <source>
        <dbReference type="HAMAP-Rule" id="MF_03044"/>
    </source>
</evidence>
<reference evidence="5 6" key="1">
    <citation type="journal article" date="2017" name="Nat. Ecol. Evol.">
        <title>Scallop genome provides insights into evolution of bilaterian karyotype and development.</title>
        <authorList>
            <person name="Wang S."/>
            <person name="Zhang J."/>
            <person name="Jiao W."/>
            <person name="Li J."/>
            <person name="Xun X."/>
            <person name="Sun Y."/>
            <person name="Guo X."/>
            <person name="Huan P."/>
            <person name="Dong B."/>
            <person name="Zhang L."/>
            <person name="Hu X."/>
            <person name="Sun X."/>
            <person name="Wang J."/>
            <person name="Zhao C."/>
            <person name="Wang Y."/>
            <person name="Wang D."/>
            <person name="Huang X."/>
            <person name="Wang R."/>
            <person name="Lv J."/>
            <person name="Li Y."/>
            <person name="Zhang Z."/>
            <person name="Liu B."/>
            <person name="Lu W."/>
            <person name="Hui Y."/>
            <person name="Liang J."/>
            <person name="Zhou Z."/>
            <person name="Hou R."/>
            <person name="Li X."/>
            <person name="Liu Y."/>
            <person name="Li H."/>
            <person name="Ning X."/>
            <person name="Lin Y."/>
            <person name="Zhao L."/>
            <person name="Xing Q."/>
            <person name="Dou J."/>
            <person name="Li Y."/>
            <person name="Mao J."/>
            <person name="Guo H."/>
            <person name="Dou H."/>
            <person name="Li T."/>
            <person name="Mu C."/>
            <person name="Jiang W."/>
            <person name="Fu Q."/>
            <person name="Fu X."/>
            <person name="Miao Y."/>
            <person name="Liu J."/>
            <person name="Yu Q."/>
            <person name="Li R."/>
            <person name="Liao H."/>
            <person name="Li X."/>
            <person name="Kong Y."/>
            <person name="Jiang Z."/>
            <person name="Chourrout D."/>
            <person name="Li R."/>
            <person name="Bao Z."/>
        </authorList>
    </citation>
    <scope>NUCLEOTIDE SEQUENCE [LARGE SCALE GENOMIC DNA]</scope>
    <source>
        <strain evidence="5 6">PY_sf001</strain>
    </source>
</reference>
<evidence type="ECO:0000313" key="5">
    <source>
        <dbReference type="EMBL" id="OWF45680.1"/>
    </source>
</evidence>
<dbReference type="GO" id="GO:0032259">
    <property type="term" value="P:methylation"/>
    <property type="evidence" value="ECO:0007669"/>
    <property type="project" value="UniProtKB-KW"/>
</dbReference>
<organism evidence="5 6">
    <name type="scientific">Mizuhopecten yessoensis</name>
    <name type="common">Japanese scallop</name>
    <name type="synonym">Patinopecten yessoensis</name>
    <dbReference type="NCBI Taxonomy" id="6573"/>
    <lineage>
        <taxon>Eukaryota</taxon>
        <taxon>Metazoa</taxon>
        <taxon>Spiralia</taxon>
        <taxon>Lophotrochozoa</taxon>
        <taxon>Mollusca</taxon>
        <taxon>Bivalvia</taxon>
        <taxon>Autobranchia</taxon>
        <taxon>Pteriomorphia</taxon>
        <taxon>Pectinida</taxon>
        <taxon>Pectinoidea</taxon>
        <taxon>Pectinidae</taxon>
        <taxon>Mizuhopecten</taxon>
    </lineage>
</organism>
<feature type="binding site" evidence="4">
    <location>
        <position position="186"/>
    </location>
    <ligand>
        <name>S-adenosyl-L-methionine</name>
        <dbReference type="ChEBI" id="CHEBI:59789"/>
    </ligand>
</feature>
<comment type="function">
    <text evidence="4">S-adenosyl-L-methionine-binding protein that acts as an inhibitor of mTORC1 signaling. Acts as a sensor of S-adenosyl-L-methionine to signal methionine sufficiency to mTORC1. Probably also acts as a S-adenosyl-L-methionine-dependent methyltransferase.</text>
</comment>
<dbReference type="EC" id="2.1.1.-" evidence="4"/>
<dbReference type="InterPro" id="IPR021867">
    <property type="entry name" value="Bmt2/SAMTOR"/>
</dbReference>
<evidence type="ECO:0000256" key="3">
    <source>
        <dbReference type="ARBA" id="ARBA00022691"/>
    </source>
</evidence>
<dbReference type="InterPro" id="IPR029063">
    <property type="entry name" value="SAM-dependent_MTases_sf"/>
</dbReference>
<keyword evidence="1 4" id="KW-0489">Methyltransferase</keyword>
<keyword evidence="6" id="KW-1185">Reference proteome</keyword>
<dbReference type="HAMAP" id="MF_03044">
    <property type="entry name" value="BMT2"/>
    <property type="match status" value="1"/>
</dbReference>
<keyword evidence="2 4" id="KW-0808">Transferase</keyword>